<dbReference type="SUPFAM" id="SSF48452">
    <property type="entry name" value="TPR-like"/>
    <property type="match status" value="1"/>
</dbReference>
<evidence type="ECO:0000313" key="3">
    <source>
        <dbReference type="EMBL" id="ADV62819.1"/>
    </source>
</evidence>
<evidence type="ECO:0000256" key="1">
    <source>
        <dbReference type="SAM" id="MobiDB-lite"/>
    </source>
</evidence>
<keyword evidence="2" id="KW-1133">Transmembrane helix</keyword>
<feature type="compositionally biased region" description="Pro residues" evidence="1">
    <location>
        <begin position="8"/>
        <end position="20"/>
    </location>
</feature>
<evidence type="ECO:0000256" key="2">
    <source>
        <dbReference type="SAM" id="Phobius"/>
    </source>
</evidence>
<dbReference type="KEGG" id="ipa:Isop_2241"/>
<reference key="1">
    <citation type="submission" date="2010-11" db="EMBL/GenBank/DDBJ databases">
        <title>The complete sequence of chromosome of Isophaera pallida ATCC 43644.</title>
        <authorList>
            <consortium name="US DOE Joint Genome Institute (JGI-PGF)"/>
            <person name="Lucas S."/>
            <person name="Copeland A."/>
            <person name="Lapidus A."/>
            <person name="Bruce D."/>
            <person name="Goodwin L."/>
            <person name="Pitluck S."/>
            <person name="Kyrpides N."/>
            <person name="Mavromatis K."/>
            <person name="Pagani I."/>
            <person name="Ivanova N."/>
            <person name="Saunders E."/>
            <person name="Brettin T."/>
            <person name="Detter J.C."/>
            <person name="Han C."/>
            <person name="Tapia R."/>
            <person name="Land M."/>
            <person name="Hauser L."/>
            <person name="Markowitz V."/>
            <person name="Cheng J.-F."/>
            <person name="Hugenholtz P."/>
            <person name="Woyke T."/>
            <person name="Wu D."/>
            <person name="Eisen J.A."/>
        </authorList>
    </citation>
    <scope>NUCLEOTIDE SEQUENCE</scope>
    <source>
        <strain>ATCC 43644</strain>
    </source>
</reference>
<keyword evidence="2" id="KW-0812">Transmembrane</keyword>
<protein>
    <submittedName>
        <fullName evidence="3">Uncharacterized protein</fullName>
    </submittedName>
</protein>
<feature type="compositionally biased region" description="Low complexity" evidence="1">
    <location>
        <begin position="272"/>
        <end position="281"/>
    </location>
</feature>
<dbReference type="STRING" id="575540.Isop_2241"/>
<feature type="region of interest" description="Disordered" evidence="1">
    <location>
        <begin position="269"/>
        <end position="301"/>
    </location>
</feature>
<keyword evidence="4" id="KW-1185">Reference proteome</keyword>
<name>E8R5R2_ISOPI</name>
<evidence type="ECO:0000313" key="4">
    <source>
        <dbReference type="Proteomes" id="UP000008631"/>
    </source>
</evidence>
<keyword evidence="2" id="KW-0472">Membrane</keyword>
<dbReference type="Proteomes" id="UP000008631">
    <property type="component" value="Chromosome"/>
</dbReference>
<feature type="compositionally biased region" description="Basic and acidic residues" evidence="1">
    <location>
        <begin position="155"/>
        <end position="167"/>
    </location>
</feature>
<feature type="transmembrane region" description="Helical" evidence="2">
    <location>
        <begin position="55"/>
        <end position="75"/>
    </location>
</feature>
<proteinExistence type="predicted"/>
<sequence length="409" mass="45322">MSVEIDPEPLPSSPPNPNPNPLESTKVDSNSPLSSPAPAAVATEANDREEPVVSVWGMMPALIVLTLAAAAWIGAEAGWFDDRSVEYVRLAEQAMADGDYNLARLCYTRLVEQRGNMPDDLRGLALALLRQGDVQAAGALRDYLTPSDLAELIARDSSHRSPNDDQGTHANAGDPRDDPQTWNHAARLELARVQIETDDFEKAARTLEPGWRVTRLEEYRQMLARLYLAWFDRAQRLNLPLPLDFWERVVVHLADHEDLQPIVWRRLTQGESSSSPSSPSSAEGRQTKVMEAEAQTNSTSSATGLWERLTRLARGANLDEREFDAQLVVRVAALGLGAARCDDLNDIWPTARVMVEAVPNSWDQVTPSLKAARLWLRQRLEPDSAADLQEQLDHLLNTLEGPRGNPSQP</sequence>
<feature type="region of interest" description="Disordered" evidence="1">
    <location>
        <begin position="1"/>
        <end position="46"/>
    </location>
</feature>
<dbReference type="Gene3D" id="1.25.40.10">
    <property type="entry name" value="Tetratricopeptide repeat domain"/>
    <property type="match status" value="1"/>
</dbReference>
<dbReference type="RefSeq" id="WP_013565107.1">
    <property type="nucleotide sequence ID" value="NC_014962.1"/>
</dbReference>
<dbReference type="InterPro" id="IPR011990">
    <property type="entry name" value="TPR-like_helical_dom_sf"/>
</dbReference>
<dbReference type="AlphaFoldDB" id="E8R5R2"/>
<dbReference type="InParanoid" id="E8R5R2"/>
<feature type="region of interest" description="Disordered" evidence="1">
    <location>
        <begin position="155"/>
        <end position="181"/>
    </location>
</feature>
<gene>
    <name evidence="3" type="ordered locus">Isop_2241</name>
</gene>
<reference evidence="3 4" key="2">
    <citation type="journal article" date="2011" name="Stand. Genomic Sci.">
        <title>Complete genome sequence of Isosphaera pallida type strain (IS1B).</title>
        <authorList>
            <consortium name="US DOE Joint Genome Institute (JGI-PGF)"/>
            <person name="Goker M."/>
            <person name="Cleland D."/>
            <person name="Saunders E."/>
            <person name="Lapidus A."/>
            <person name="Nolan M."/>
            <person name="Lucas S."/>
            <person name="Hammon N."/>
            <person name="Deshpande S."/>
            <person name="Cheng J.F."/>
            <person name="Tapia R."/>
            <person name="Han C."/>
            <person name="Goodwin L."/>
            <person name="Pitluck S."/>
            <person name="Liolios K."/>
            <person name="Pagani I."/>
            <person name="Ivanova N."/>
            <person name="Mavromatis K."/>
            <person name="Pati A."/>
            <person name="Chen A."/>
            <person name="Palaniappan K."/>
            <person name="Land M."/>
            <person name="Hauser L."/>
            <person name="Chang Y.J."/>
            <person name="Jeffries C.D."/>
            <person name="Detter J.C."/>
            <person name="Beck B."/>
            <person name="Woyke T."/>
            <person name="Bristow J."/>
            <person name="Eisen J.A."/>
            <person name="Markowitz V."/>
            <person name="Hugenholtz P."/>
            <person name="Kyrpides N.C."/>
            <person name="Klenk H.P."/>
        </authorList>
    </citation>
    <scope>NUCLEOTIDE SEQUENCE [LARGE SCALE GENOMIC DNA]</scope>
    <source>
        <strain evidence="4">ATCC 43644 / DSM 9630 / IS1B</strain>
    </source>
</reference>
<organism evidence="3 4">
    <name type="scientific">Isosphaera pallida (strain ATCC 43644 / DSM 9630 / IS1B)</name>
    <dbReference type="NCBI Taxonomy" id="575540"/>
    <lineage>
        <taxon>Bacteria</taxon>
        <taxon>Pseudomonadati</taxon>
        <taxon>Planctomycetota</taxon>
        <taxon>Planctomycetia</taxon>
        <taxon>Isosphaerales</taxon>
        <taxon>Isosphaeraceae</taxon>
        <taxon>Isosphaera</taxon>
    </lineage>
</organism>
<dbReference type="EMBL" id="CP002353">
    <property type="protein sequence ID" value="ADV62819.1"/>
    <property type="molecule type" value="Genomic_DNA"/>
</dbReference>
<accession>E8R5R2</accession>
<feature type="compositionally biased region" description="Low complexity" evidence="1">
    <location>
        <begin position="31"/>
        <end position="40"/>
    </location>
</feature>
<dbReference type="OrthoDB" id="255956at2"/>
<dbReference type="HOGENOM" id="CLU_672289_0_0_0"/>